<protein>
    <recommendedName>
        <fullName evidence="3">Lipoprotein</fullName>
    </recommendedName>
</protein>
<sequence length="147" mass="16250">MKNISLLGASLLLLAGCGNGTINIVGVQKFEAPKELYEGYTTPPRLFLEIEGGEEDEICEVDFPIDVLKNKQAIDESGIVPTLSVTCDYDGISGVGDRVDSEYEHVKLNFLEGNKAVISVKAKLMVSSEDRYYETQTVEPLEFEYAY</sequence>
<evidence type="ECO:0008006" key="3">
    <source>
        <dbReference type="Google" id="ProtNLM"/>
    </source>
</evidence>
<evidence type="ECO:0000313" key="2">
    <source>
        <dbReference type="Proteomes" id="UP000321189"/>
    </source>
</evidence>
<dbReference type="RefSeq" id="WP_096041681.1">
    <property type="nucleotide sequence ID" value="NZ_BJUT01000001.1"/>
</dbReference>
<dbReference type="Proteomes" id="UP000321189">
    <property type="component" value="Unassembled WGS sequence"/>
</dbReference>
<keyword evidence="2" id="KW-1185">Reference proteome</keyword>
<gene>
    <name evidence="1" type="ORF">PAT01_03580</name>
</gene>
<reference evidence="1 2" key="1">
    <citation type="submission" date="2019-07" db="EMBL/GenBank/DDBJ databases">
        <title>Whole genome shotgun sequence of Pseudoalteromonas atlantica NBRC 103033.</title>
        <authorList>
            <person name="Hosoyama A."/>
            <person name="Uohara A."/>
            <person name="Ohji S."/>
            <person name="Ichikawa N."/>
        </authorList>
    </citation>
    <scope>NUCLEOTIDE SEQUENCE [LARGE SCALE GENOMIC DNA]</scope>
    <source>
        <strain evidence="1 2">NBRC 103033</strain>
    </source>
</reference>
<dbReference type="PROSITE" id="PS51257">
    <property type="entry name" value="PROKAR_LIPOPROTEIN"/>
    <property type="match status" value="1"/>
</dbReference>
<dbReference type="EMBL" id="BJUT01000001">
    <property type="protein sequence ID" value="GEK75054.1"/>
    <property type="molecule type" value="Genomic_DNA"/>
</dbReference>
<comment type="caution">
    <text evidence="1">The sequence shown here is derived from an EMBL/GenBank/DDBJ whole genome shotgun (WGS) entry which is preliminary data.</text>
</comment>
<accession>A0ABQ0U959</accession>
<proteinExistence type="predicted"/>
<name>A0ABQ0U959_PSEAF</name>
<evidence type="ECO:0000313" key="1">
    <source>
        <dbReference type="EMBL" id="GEK75054.1"/>
    </source>
</evidence>
<organism evidence="1 2">
    <name type="scientific">Pseudoalteromonas atlantica</name>
    <name type="common">Alteromonas atlantica</name>
    <dbReference type="NCBI Taxonomy" id="288"/>
    <lineage>
        <taxon>Bacteria</taxon>
        <taxon>Pseudomonadati</taxon>
        <taxon>Pseudomonadota</taxon>
        <taxon>Gammaproteobacteria</taxon>
        <taxon>Alteromonadales</taxon>
        <taxon>Pseudoalteromonadaceae</taxon>
        <taxon>Pseudoalteromonas</taxon>
    </lineage>
</organism>